<keyword evidence="2" id="KW-1185">Reference proteome</keyword>
<dbReference type="OrthoDB" id="5399006at2759"/>
<evidence type="ECO:0000313" key="2">
    <source>
        <dbReference type="Proteomes" id="UP000077266"/>
    </source>
</evidence>
<protein>
    <submittedName>
        <fullName evidence="1">Uncharacterized protein</fullName>
    </submittedName>
</protein>
<dbReference type="EMBL" id="KV425987">
    <property type="protein sequence ID" value="KZV93597.1"/>
    <property type="molecule type" value="Genomic_DNA"/>
</dbReference>
<dbReference type="STRING" id="1314781.A0A165IM93"/>
<organism evidence="1 2">
    <name type="scientific">Exidia glandulosa HHB12029</name>
    <dbReference type="NCBI Taxonomy" id="1314781"/>
    <lineage>
        <taxon>Eukaryota</taxon>
        <taxon>Fungi</taxon>
        <taxon>Dikarya</taxon>
        <taxon>Basidiomycota</taxon>
        <taxon>Agaricomycotina</taxon>
        <taxon>Agaricomycetes</taxon>
        <taxon>Auriculariales</taxon>
        <taxon>Exidiaceae</taxon>
        <taxon>Exidia</taxon>
    </lineage>
</organism>
<dbReference type="AlphaFoldDB" id="A0A165IM93"/>
<sequence>MSSDSSPLRVRRSLCSMPSRTRLPALSLLATHALPQSLTKQFSPQTIDVLTSTLDCHISTDRSKARLGDECDEWSTNEDRPESIACEEFQYLYISNQDSSAWTCEINLSAVHERW</sequence>
<evidence type="ECO:0000313" key="1">
    <source>
        <dbReference type="EMBL" id="KZV93597.1"/>
    </source>
</evidence>
<dbReference type="InParanoid" id="A0A165IM93"/>
<dbReference type="Proteomes" id="UP000077266">
    <property type="component" value="Unassembled WGS sequence"/>
</dbReference>
<accession>A0A165IM93</accession>
<reference evidence="1 2" key="1">
    <citation type="journal article" date="2016" name="Mol. Biol. Evol.">
        <title>Comparative Genomics of Early-Diverging Mushroom-Forming Fungi Provides Insights into the Origins of Lignocellulose Decay Capabilities.</title>
        <authorList>
            <person name="Nagy L.G."/>
            <person name="Riley R."/>
            <person name="Tritt A."/>
            <person name="Adam C."/>
            <person name="Daum C."/>
            <person name="Floudas D."/>
            <person name="Sun H."/>
            <person name="Yadav J.S."/>
            <person name="Pangilinan J."/>
            <person name="Larsson K.H."/>
            <person name="Matsuura K."/>
            <person name="Barry K."/>
            <person name="Labutti K."/>
            <person name="Kuo R."/>
            <person name="Ohm R.A."/>
            <person name="Bhattacharya S.S."/>
            <person name="Shirouzu T."/>
            <person name="Yoshinaga Y."/>
            <person name="Martin F.M."/>
            <person name="Grigoriev I.V."/>
            <person name="Hibbett D.S."/>
        </authorList>
    </citation>
    <scope>NUCLEOTIDE SEQUENCE [LARGE SCALE GENOMIC DNA]</scope>
    <source>
        <strain evidence="1 2">HHB12029</strain>
    </source>
</reference>
<gene>
    <name evidence="1" type="ORF">EXIGLDRAFT_40916</name>
</gene>
<name>A0A165IM93_EXIGL</name>
<proteinExistence type="predicted"/>